<sequence length="299" mass="31703">MCPHIRAPPSPIHRAIAAQEPAPPPRHHREPAPPPPGARAVTATGPRRRRAAVSGLRHRERAASPPRLTSSALTAPARPPRAPTRLPHSRRHGRVRTLEASTEIDVCPGRNPRGSPHETAARSWSSASDDGYDYLANLRELCPPPSPPPAAGDPWPCSSRGAGPRASASAWSSSLSDGSEQRSAMRCGVARLPRAPRRWRGKGRTRARARERIAVDGLVRGTLGDPGAWFLGSTAFAAVGFAEPEPTEMTVDELKLQARASGGHDLRTSSPSACACSPSTTTRPASRSSRTSCSAASTM</sequence>
<evidence type="ECO:0000256" key="1">
    <source>
        <dbReference type="SAM" id="MobiDB-lite"/>
    </source>
</evidence>
<dbReference type="EnsemblPlants" id="Zm00001eb099740_T001">
    <property type="protein sequence ID" value="Zm00001eb099740_P001"/>
    <property type="gene ID" value="Zm00001eb099740"/>
</dbReference>
<feature type="region of interest" description="Disordered" evidence="1">
    <location>
        <begin position="1"/>
        <end position="188"/>
    </location>
</feature>
<feature type="compositionally biased region" description="Pro residues" evidence="1">
    <location>
        <begin position="142"/>
        <end position="151"/>
    </location>
</feature>
<feature type="compositionally biased region" description="Pro residues" evidence="1">
    <location>
        <begin position="1"/>
        <end position="11"/>
    </location>
</feature>
<feature type="compositionally biased region" description="Basic residues" evidence="1">
    <location>
        <begin position="46"/>
        <end position="60"/>
    </location>
</feature>
<organism evidence="2 3">
    <name type="scientific">Zea mays</name>
    <name type="common">Maize</name>
    <dbReference type="NCBI Taxonomy" id="4577"/>
    <lineage>
        <taxon>Eukaryota</taxon>
        <taxon>Viridiplantae</taxon>
        <taxon>Streptophyta</taxon>
        <taxon>Embryophyta</taxon>
        <taxon>Tracheophyta</taxon>
        <taxon>Spermatophyta</taxon>
        <taxon>Magnoliopsida</taxon>
        <taxon>Liliopsida</taxon>
        <taxon>Poales</taxon>
        <taxon>Poaceae</taxon>
        <taxon>PACMAD clade</taxon>
        <taxon>Panicoideae</taxon>
        <taxon>Andropogonodae</taxon>
        <taxon>Andropogoneae</taxon>
        <taxon>Tripsacinae</taxon>
        <taxon>Zea</taxon>
    </lineage>
</organism>
<dbReference type="InParanoid" id="A0A804MNF2"/>
<accession>A0A804MNF2</accession>
<feature type="compositionally biased region" description="Low complexity" evidence="1">
    <location>
        <begin position="152"/>
        <end position="178"/>
    </location>
</feature>
<reference evidence="2" key="2">
    <citation type="submission" date="2019-07" db="EMBL/GenBank/DDBJ databases">
        <authorList>
            <person name="Seetharam A."/>
            <person name="Woodhouse M."/>
            <person name="Cannon E."/>
        </authorList>
    </citation>
    <scope>NUCLEOTIDE SEQUENCE [LARGE SCALE GENOMIC DNA]</scope>
    <source>
        <strain evidence="2">cv. B73</strain>
    </source>
</reference>
<protein>
    <recommendedName>
        <fullName evidence="4">Ubiquitin carrier protein 7</fullName>
    </recommendedName>
</protein>
<dbReference type="Proteomes" id="UP000007305">
    <property type="component" value="Chromosome 2"/>
</dbReference>
<keyword evidence="3" id="KW-1185">Reference proteome</keyword>
<feature type="compositionally biased region" description="Low complexity" evidence="1">
    <location>
        <begin position="268"/>
        <end position="299"/>
    </location>
</feature>
<feature type="region of interest" description="Disordered" evidence="1">
    <location>
        <begin position="260"/>
        <end position="299"/>
    </location>
</feature>
<evidence type="ECO:0000313" key="2">
    <source>
        <dbReference type="EnsemblPlants" id="Zm00001eb099740_P001"/>
    </source>
</evidence>
<name>A0A804MNF2_MAIZE</name>
<dbReference type="AlphaFoldDB" id="A0A804MNF2"/>
<dbReference type="Gramene" id="Zm00001eb099740_T001">
    <property type="protein sequence ID" value="Zm00001eb099740_P001"/>
    <property type="gene ID" value="Zm00001eb099740"/>
</dbReference>
<reference evidence="3" key="1">
    <citation type="submission" date="2015-12" db="EMBL/GenBank/DDBJ databases">
        <title>Update maize B73 reference genome by single molecule sequencing technologies.</title>
        <authorList>
            <consortium name="Maize Genome Sequencing Project"/>
            <person name="Ware D."/>
        </authorList>
    </citation>
    <scope>NUCLEOTIDE SEQUENCE [LARGE SCALE GENOMIC DNA]</scope>
    <source>
        <strain evidence="3">cv. B73</strain>
    </source>
</reference>
<reference evidence="2" key="3">
    <citation type="submission" date="2021-05" db="UniProtKB">
        <authorList>
            <consortium name="EnsemblPlants"/>
        </authorList>
    </citation>
    <scope>IDENTIFICATION</scope>
    <source>
        <strain evidence="2">cv. B73</strain>
    </source>
</reference>
<proteinExistence type="predicted"/>
<evidence type="ECO:0008006" key="4">
    <source>
        <dbReference type="Google" id="ProtNLM"/>
    </source>
</evidence>
<evidence type="ECO:0000313" key="3">
    <source>
        <dbReference type="Proteomes" id="UP000007305"/>
    </source>
</evidence>